<name>A0A4V1N200_9FLAO</name>
<protein>
    <submittedName>
        <fullName evidence="2">Gliding motility-associated C-terminal domain-containing protein</fullName>
    </submittedName>
</protein>
<accession>A0A4V1N200</accession>
<dbReference type="OrthoDB" id="1140688at2"/>
<dbReference type="InterPro" id="IPR026341">
    <property type="entry name" value="T9SS_type_B"/>
</dbReference>
<evidence type="ECO:0000259" key="1">
    <source>
        <dbReference type="Pfam" id="PF07705"/>
    </source>
</evidence>
<evidence type="ECO:0000313" key="3">
    <source>
        <dbReference type="Proteomes" id="UP000290283"/>
    </source>
</evidence>
<dbReference type="NCBIfam" id="TIGR04131">
    <property type="entry name" value="Bac_Flav_CTERM"/>
    <property type="match status" value="1"/>
</dbReference>
<keyword evidence="3" id="KW-1185">Reference proteome</keyword>
<dbReference type="Pfam" id="PF07705">
    <property type="entry name" value="CARDB"/>
    <property type="match status" value="1"/>
</dbReference>
<comment type="caution">
    <text evidence="2">The sequence shown here is derived from an EMBL/GenBank/DDBJ whole genome shotgun (WGS) entry which is preliminary data.</text>
</comment>
<dbReference type="Gene3D" id="2.60.40.10">
    <property type="entry name" value="Immunoglobulins"/>
    <property type="match status" value="1"/>
</dbReference>
<organism evidence="2 3">
    <name type="scientific">Flavobacterium amnicola</name>
    <dbReference type="NCBI Taxonomy" id="2506422"/>
    <lineage>
        <taxon>Bacteria</taxon>
        <taxon>Pseudomonadati</taxon>
        <taxon>Bacteroidota</taxon>
        <taxon>Flavobacteriia</taxon>
        <taxon>Flavobacteriales</taxon>
        <taxon>Flavobacteriaceae</taxon>
        <taxon>Flavobacterium</taxon>
    </lineage>
</organism>
<dbReference type="InterPro" id="IPR013783">
    <property type="entry name" value="Ig-like_fold"/>
</dbReference>
<reference evidence="3" key="1">
    <citation type="submission" date="2019-01" db="EMBL/GenBank/DDBJ databases">
        <title>Cytophagaceae bacterium strain CAR-16.</title>
        <authorList>
            <person name="Chen W.-M."/>
        </authorList>
    </citation>
    <scope>NUCLEOTIDE SEQUENCE [LARGE SCALE GENOMIC DNA]</scope>
    <source>
        <strain evidence="3">LLJ-11</strain>
    </source>
</reference>
<dbReference type="EMBL" id="SBKO01000002">
    <property type="protein sequence ID" value="RXR19278.1"/>
    <property type="molecule type" value="Genomic_DNA"/>
</dbReference>
<dbReference type="AlphaFoldDB" id="A0A4V1N200"/>
<dbReference type="Proteomes" id="UP000290283">
    <property type="component" value="Unassembled WGS sequence"/>
</dbReference>
<evidence type="ECO:0000313" key="2">
    <source>
        <dbReference type="EMBL" id="RXR19278.1"/>
    </source>
</evidence>
<proteinExistence type="predicted"/>
<dbReference type="RefSeq" id="WP_129435736.1">
    <property type="nucleotide sequence ID" value="NZ_SBKO01000002.1"/>
</dbReference>
<feature type="domain" description="CARDB" evidence="1">
    <location>
        <begin position="279"/>
        <end position="375"/>
    </location>
</feature>
<dbReference type="Pfam" id="PF13585">
    <property type="entry name" value="CHU_C"/>
    <property type="match status" value="1"/>
</dbReference>
<dbReference type="InterPro" id="IPR011635">
    <property type="entry name" value="CARDB"/>
</dbReference>
<gene>
    <name evidence="2" type="ORF">EQG63_07480</name>
</gene>
<sequence length="570" mass="62306">MNQFNGRYDFTFFGNTLNTNENGPGAPCNILTSSSSTLTLGTSDVIEAAYLYWSGSGTGDFDVNLNGTPITASRQFAITQPSSGLPFFSAFANITTQVQTTGNGVYTLADLDLTSVIANYCGNGTNFGGWAVIVIYKNNALPLNQLNVYDGLESVPNVLNITLNNLNVIDNQDAKIGFLAWEGDRSIAVNETLRINGNVISNPPLNPADNAFNGTNSETGASNLFNMDLDVYGIQNNIAVGDTSATIDLTSNQDFVMINAIVTKLNSQLPDATVVLDNFTQSCNSPVYQLNYTVRNINSTEILPAGTYLTFYANGTSVGQFITPSPIPIGGSESFSISITIPTTITTNFQLLIKVDDNNGVAAVNELNETNNTFTSSISPWVSPETKPLINYTVCNQGNGKGTFNLVAYINALLLDTNDNFQFYETENDAQLNQNPIPNPENYQTNSTPKTIYIRIENEHCFAIASFIINTEACPPISYNHFTPNGDGVNDTFIFEGLRDIFKNFKLEIYNRWGTLVWMGNNNTADWNGYANEGILVGNKPLPSGTYYYILNLNEPKFEKPLTGWVFLNK</sequence>